<name>A0A1C6WV74_PLACE</name>
<dbReference type="Proteomes" id="UP000507536">
    <property type="component" value="Unassembled WGS sequence"/>
</dbReference>
<evidence type="ECO:0000313" key="2">
    <source>
        <dbReference type="EMBL" id="SCL93559.1"/>
    </source>
</evidence>
<accession>A0A1C6WV74</accession>
<sequence length="306" mass="35150">MPEKLCGLINVIDEKITVNVNNLKANIEFDDIKDQYCNTENGEEKCFSYEILVSSFFTKILKHFEGCNDNGNLENDKLVQYAILWLCHKLNKNSQSGVSNLKDIYDVYIKENEKDIKEMSGAEDYNSCKDTLNKKIYSMSIDINEMSKLYEALKTLCKLYTECSGKKQNCTKCSQNAVEFVKSFGTLNNDSNHKEGSSYRQILSALSNDYNKLKEKCDHGQSKKFPSLPQINPKKLSAQDSLESYDVTSSSSLIANKLIPGLLIFAIPIFLGIAYKYSLFGFDKRLHRQYLREKLKKIKKKMNHYM</sequence>
<dbReference type="EMBL" id="FMIN01000471">
    <property type="protein sequence ID" value="SCL93559.1"/>
    <property type="molecule type" value="Genomic_DNA"/>
</dbReference>
<keyword evidence="1" id="KW-0812">Transmembrane</keyword>
<reference evidence="2" key="1">
    <citation type="submission" date="2016-08" db="EMBL/GenBank/DDBJ databases">
        <authorList>
            <consortium name="Pathogen Informatics"/>
        </authorList>
    </citation>
    <scope>NUCLEOTIDE SEQUENCE</scope>
    <source>
        <strain evidence="2">DS</strain>
    </source>
</reference>
<evidence type="ECO:0000256" key="1">
    <source>
        <dbReference type="SAM" id="Phobius"/>
    </source>
</evidence>
<proteinExistence type="predicted"/>
<dbReference type="NCBIfam" id="TIGR01590">
    <property type="entry name" value="yir-bir-cir_Pla"/>
    <property type="match status" value="1"/>
</dbReference>
<feature type="transmembrane region" description="Helical" evidence="1">
    <location>
        <begin position="258"/>
        <end position="279"/>
    </location>
</feature>
<protein>
    <submittedName>
        <fullName evidence="2">CIR protein</fullName>
    </submittedName>
</protein>
<keyword evidence="1" id="KW-1133">Transmembrane helix</keyword>
<dbReference type="Pfam" id="PF06022">
    <property type="entry name" value="Cir_Bir_Yir"/>
    <property type="match status" value="1"/>
</dbReference>
<keyword evidence="1" id="KW-0472">Membrane</keyword>
<organism evidence="2">
    <name type="scientific">Plasmodium chabaudi adami</name>
    <dbReference type="NCBI Taxonomy" id="5826"/>
    <lineage>
        <taxon>Eukaryota</taxon>
        <taxon>Sar</taxon>
        <taxon>Alveolata</taxon>
        <taxon>Apicomplexa</taxon>
        <taxon>Aconoidasida</taxon>
        <taxon>Haemosporida</taxon>
        <taxon>Plasmodiidae</taxon>
        <taxon>Plasmodium</taxon>
        <taxon>Plasmodium (Vinckeia)</taxon>
    </lineage>
</organism>
<dbReference type="InterPro" id="IPR006477">
    <property type="entry name" value="Yir_bir_cir"/>
</dbReference>
<gene>
    <name evidence="2" type="ORF">PCHDS_000555300</name>
</gene>
<dbReference type="AlphaFoldDB" id="A0A1C6WV74"/>